<evidence type="ECO:0000259" key="4">
    <source>
        <dbReference type="SMART" id="SM00560"/>
    </source>
</evidence>
<dbReference type="PROSITE" id="PS00018">
    <property type="entry name" value="EF_HAND_1"/>
    <property type="match status" value="2"/>
</dbReference>
<dbReference type="SMART" id="SM00560">
    <property type="entry name" value="LamGL"/>
    <property type="match status" value="1"/>
</dbReference>
<dbReference type="Gene3D" id="2.60.120.200">
    <property type="match status" value="2"/>
</dbReference>
<dbReference type="GO" id="GO:0000272">
    <property type="term" value="P:polysaccharide catabolic process"/>
    <property type="evidence" value="ECO:0007669"/>
    <property type="project" value="InterPro"/>
</dbReference>
<evidence type="ECO:0000256" key="3">
    <source>
        <dbReference type="SAM" id="SignalP"/>
    </source>
</evidence>
<reference evidence="5 6" key="1">
    <citation type="submission" date="2019-02" db="EMBL/GenBank/DDBJ databases">
        <title>Deep-cultivation of Planctomycetes and their phenomic and genomic characterization uncovers novel biology.</title>
        <authorList>
            <person name="Wiegand S."/>
            <person name="Jogler M."/>
            <person name="Boedeker C."/>
            <person name="Pinto D."/>
            <person name="Vollmers J."/>
            <person name="Rivas-Marin E."/>
            <person name="Kohn T."/>
            <person name="Peeters S.H."/>
            <person name="Heuer A."/>
            <person name="Rast P."/>
            <person name="Oberbeckmann S."/>
            <person name="Bunk B."/>
            <person name="Jeske O."/>
            <person name="Meyerdierks A."/>
            <person name="Storesund J.E."/>
            <person name="Kallscheuer N."/>
            <person name="Luecker S."/>
            <person name="Lage O.M."/>
            <person name="Pohl T."/>
            <person name="Merkel B.J."/>
            <person name="Hornburger P."/>
            <person name="Mueller R.-W."/>
            <person name="Bruemmer F."/>
            <person name="Labrenz M."/>
            <person name="Spormann A.M."/>
            <person name="Op Den Camp H."/>
            <person name="Overmann J."/>
            <person name="Amann R."/>
            <person name="Jetten M.S.M."/>
            <person name="Mascher T."/>
            <person name="Medema M.H."/>
            <person name="Devos D.P."/>
            <person name="Kaster A.-K."/>
            <person name="Ovreas L."/>
            <person name="Rohde M."/>
            <person name="Galperin M.Y."/>
            <person name="Jogler C."/>
        </authorList>
    </citation>
    <scope>NUCLEOTIDE SEQUENCE [LARGE SCALE GENOMIC DNA]</scope>
    <source>
        <strain evidence="5 6">Pla123a</strain>
    </source>
</reference>
<proteinExistence type="predicted"/>
<dbReference type="InterPro" id="IPR006558">
    <property type="entry name" value="LamG-like"/>
</dbReference>
<dbReference type="Pfam" id="PF13385">
    <property type="entry name" value="Laminin_G_3"/>
    <property type="match status" value="2"/>
</dbReference>
<dbReference type="InterPro" id="IPR013320">
    <property type="entry name" value="ConA-like_dom_sf"/>
</dbReference>
<keyword evidence="6" id="KW-1185">Reference proteome</keyword>
<keyword evidence="2" id="KW-1015">Disulfide bond</keyword>
<gene>
    <name evidence="5" type="ORF">Pla123a_47730</name>
</gene>
<evidence type="ECO:0000313" key="6">
    <source>
        <dbReference type="Proteomes" id="UP000318478"/>
    </source>
</evidence>
<organism evidence="5 6">
    <name type="scientific">Posidoniimonas polymericola</name>
    <dbReference type="NCBI Taxonomy" id="2528002"/>
    <lineage>
        <taxon>Bacteria</taxon>
        <taxon>Pseudomonadati</taxon>
        <taxon>Planctomycetota</taxon>
        <taxon>Planctomycetia</taxon>
        <taxon>Pirellulales</taxon>
        <taxon>Lacipirellulaceae</taxon>
        <taxon>Posidoniimonas</taxon>
    </lineage>
</organism>
<dbReference type="EMBL" id="SJPO01000017">
    <property type="protein sequence ID" value="TWT66249.1"/>
    <property type="molecule type" value="Genomic_DNA"/>
</dbReference>
<dbReference type="InterPro" id="IPR018247">
    <property type="entry name" value="EF_Hand_1_Ca_BS"/>
</dbReference>
<feature type="domain" description="LamG-like jellyroll fold" evidence="4">
    <location>
        <begin position="568"/>
        <end position="719"/>
    </location>
</feature>
<protein>
    <recommendedName>
        <fullName evidence="4">LamG-like jellyroll fold domain-containing protein</fullName>
    </recommendedName>
</protein>
<feature type="chain" id="PRO_5022785505" description="LamG-like jellyroll fold domain-containing protein" evidence="3">
    <location>
        <begin position="25"/>
        <end position="955"/>
    </location>
</feature>
<sequence length="955" mass="99675" precursor="true">MYCSSWRSLAATCSIALVCFGAFIAPTDRCLAQSLVHRWSFENDYSDASGNGNTGTPVGSPTFVPGKFGQAVALAATPDEGVTPGDGVANDFADGLPTLGDESWSLNVWTDSAGGFLTHVAGFGVNWQYAGGIDDGRARAIIDFNGFHFWGANVDLNSGVTYPTDGNFHMYTVTYEGASSVVSMYVDGAAVQSNEVAPLVDTFPYIQVGNRSFWSEGFDGAVDEFSVFSGTLSEQQIGGLYFFNDHTQSVTIDPTFTVDRDSGEIVFTNDSSFDIDLLGYTVRSASGALNPSMWDSVAGRFDGAGDESIDDDTWTVLTNSAKEYSIEFSEGAPGTDGGTISMGKTVSFGADTWIANPGEDVFIDLLLNDGQGTIKTIAATFTGNAGESYAPGDFDADGDIDATDYALFRSGADADTSGFLAVQTYLGGDLNGDGRKNLTDYGIFRSLYDNANGAGSFIAMASGVPEPTTLALLIPLGALASSLVRRRACLLAVLCLGMAVAGDAHAQFHAYYPLNGNADELSGSNIDLQLVGGATFEGSLHPGLGNAFSGDGVDDAAVGQNFVRVSGNSMSAVAWVFAKSNTGDWESIVKNWGSTIQGQFHFGLGLADANTLNSQYATSDPVEFVSDVTPEDLPVGQWVHTAFVLDADAGEHRLYVNGAVVATSPYAGSLLQPGDAGWATGLGIGAKPNDDGSAATGGFGFWDGYIDEVGLYSRALSSAEISQIVSNAQQGIQLDGTTNPYVEIEVNRSSGLVTLKNNTAGAVNLKGYEIESLGGNLDATELDPLAGNAGFPVGSGTGNGWESDGANGPTQIIESYFDGASTFAAGTTPLGFIYKGASAADEDIRLRFSTPGGIVSSFVTYVDNYQSLLGDFNGDGMVNAADYTVWRDNLNAPTEDLINNSGDGINGVDAQDYVVWKNNFGAQASGVSAAVPEPSALVLGMLILTSMAGRSPTRQ</sequence>
<evidence type="ECO:0000256" key="2">
    <source>
        <dbReference type="ARBA" id="ARBA00023157"/>
    </source>
</evidence>
<dbReference type="Gene3D" id="1.10.1330.10">
    <property type="entry name" value="Dockerin domain"/>
    <property type="match status" value="1"/>
</dbReference>
<evidence type="ECO:0000313" key="5">
    <source>
        <dbReference type="EMBL" id="TWT66249.1"/>
    </source>
</evidence>
<dbReference type="AlphaFoldDB" id="A0A5C5XUR9"/>
<name>A0A5C5XUR9_9BACT</name>
<evidence type="ECO:0000256" key="1">
    <source>
        <dbReference type="ARBA" id="ARBA00022729"/>
    </source>
</evidence>
<dbReference type="Proteomes" id="UP000318478">
    <property type="component" value="Unassembled WGS sequence"/>
</dbReference>
<feature type="signal peptide" evidence="3">
    <location>
        <begin position="1"/>
        <end position="24"/>
    </location>
</feature>
<dbReference type="SUPFAM" id="SSF49899">
    <property type="entry name" value="Concanavalin A-like lectins/glucanases"/>
    <property type="match status" value="2"/>
</dbReference>
<keyword evidence="1 3" id="KW-0732">Signal</keyword>
<accession>A0A5C5XUR9</accession>
<dbReference type="OrthoDB" id="258532at2"/>
<dbReference type="InterPro" id="IPR036439">
    <property type="entry name" value="Dockerin_dom_sf"/>
</dbReference>
<comment type="caution">
    <text evidence="5">The sequence shown here is derived from an EMBL/GenBank/DDBJ whole genome shotgun (WGS) entry which is preliminary data.</text>
</comment>